<name>A0ACB9RSR6_9MYRT</name>
<sequence>MLFGFAYTSINSQNDQIVLQLSEESNNVYSLHCPTYISSYICLPSLRDSVSYIKMKMQARIIPAMLILSMLMFTSSAILATVRNSLDNNKKMTLHCRSKDDDLGTREMSPGETYSWSFRPNFWHTTLFYCTVSQGSIQGYTFNAYDHQRDYKRCEDKCFWDIFDDGIYFRFEETGEVDLYYDWLK</sequence>
<accession>A0ACB9RSR6</accession>
<organism evidence="1 2">
    <name type="scientific">Melastoma candidum</name>
    <dbReference type="NCBI Taxonomy" id="119954"/>
    <lineage>
        <taxon>Eukaryota</taxon>
        <taxon>Viridiplantae</taxon>
        <taxon>Streptophyta</taxon>
        <taxon>Embryophyta</taxon>
        <taxon>Tracheophyta</taxon>
        <taxon>Spermatophyta</taxon>
        <taxon>Magnoliopsida</taxon>
        <taxon>eudicotyledons</taxon>
        <taxon>Gunneridae</taxon>
        <taxon>Pentapetalae</taxon>
        <taxon>rosids</taxon>
        <taxon>malvids</taxon>
        <taxon>Myrtales</taxon>
        <taxon>Melastomataceae</taxon>
        <taxon>Melastomatoideae</taxon>
        <taxon>Melastomateae</taxon>
        <taxon>Melastoma</taxon>
    </lineage>
</organism>
<reference evidence="2" key="1">
    <citation type="journal article" date="2023" name="Front. Plant Sci.">
        <title>Chromosomal-level genome assembly of Melastoma candidum provides insights into trichome evolution.</title>
        <authorList>
            <person name="Zhong Y."/>
            <person name="Wu W."/>
            <person name="Sun C."/>
            <person name="Zou P."/>
            <person name="Liu Y."/>
            <person name="Dai S."/>
            <person name="Zhou R."/>
        </authorList>
    </citation>
    <scope>NUCLEOTIDE SEQUENCE [LARGE SCALE GENOMIC DNA]</scope>
</reference>
<protein>
    <submittedName>
        <fullName evidence="1">Uncharacterized protein</fullName>
    </submittedName>
</protein>
<dbReference type="Proteomes" id="UP001057402">
    <property type="component" value="Chromosome 4"/>
</dbReference>
<proteinExistence type="predicted"/>
<dbReference type="EMBL" id="CM042883">
    <property type="protein sequence ID" value="KAI4378982.1"/>
    <property type="molecule type" value="Genomic_DNA"/>
</dbReference>
<comment type="caution">
    <text evidence="1">The sequence shown here is derived from an EMBL/GenBank/DDBJ whole genome shotgun (WGS) entry which is preliminary data.</text>
</comment>
<evidence type="ECO:0000313" key="1">
    <source>
        <dbReference type="EMBL" id="KAI4378982.1"/>
    </source>
</evidence>
<keyword evidence="2" id="KW-1185">Reference proteome</keyword>
<evidence type="ECO:0000313" key="2">
    <source>
        <dbReference type="Proteomes" id="UP001057402"/>
    </source>
</evidence>
<gene>
    <name evidence="1" type="ORF">MLD38_016393</name>
</gene>